<proteinExistence type="predicted"/>
<dbReference type="SUPFAM" id="SSF52266">
    <property type="entry name" value="SGNH hydrolase"/>
    <property type="match status" value="1"/>
</dbReference>
<reference evidence="3" key="1">
    <citation type="journal article" date="2019" name="Int. J. Syst. Evol. Microbiol.">
        <title>The Global Catalogue of Microorganisms (GCM) 10K type strain sequencing project: providing services to taxonomists for standard genome sequencing and annotation.</title>
        <authorList>
            <consortium name="The Broad Institute Genomics Platform"/>
            <consortium name="The Broad Institute Genome Sequencing Center for Infectious Disease"/>
            <person name="Wu L."/>
            <person name="Ma J."/>
        </authorList>
    </citation>
    <scope>NUCLEOTIDE SEQUENCE [LARGE SCALE GENOMIC DNA]</scope>
    <source>
        <strain evidence="3">CCUG 55608</strain>
    </source>
</reference>
<comment type="caution">
    <text evidence="2">The sequence shown here is derived from an EMBL/GenBank/DDBJ whole genome shotgun (WGS) entry which is preliminary data.</text>
</comment>
<accession>A0ABW3QFL3</accession>
<dbReference type="Pfam" id="PF05345">
    <property type="entry name" value="He_PIG"/>
    <property type="match status" value="2"/>
</dbReference>
<dbReference type="InterPro" id="IPR013830">
    <property type="entry name" value="SGNH_hydro"/>
</dbReference>
<dbReference type="InterPro" id="IPR015919">
    <property type="entry name" value="Cadherin-like_sf"/>
</dbReference>
<keyword evidence="3" id="KW-1185">Reference proteome</keyword>
<dbReference type="SUPFAM" id="SSF49313">
    <property type="entry name" value="Cadherin-like"/>
    <property type="match status" value="2"/>
</dbReference>
<gene>
    <name evidence="2" type="ORF">ACFQ4C_18090</name>
</gene>
<dbReference type="PANTHER" id="PTHR30383">
    <property type="entry name" value="THIOESTERASE 1/PROTEASE 1/LYSOPHOSPHOLIPASE L1"/>
    <property type="match status" value="1"/>
</dbReference>
<organism evidence="2 3">
    <name type="scientific">Larkinella insperata</name>
    <dbReference type="NCBI Taxonomy" id="332158"/>
    <lineage>
        <taxon>Bacteria</taxon>
        <taxon>Pseudomonadati</taxon>
        <taxon>Bacteroidota</taxon>
        <taxon>Cytophagia</taxon>
        <taxon>Cytophagales</taxon>
        <taxon>Spirosomataceae</taxon>
        <taxon>Larkinella</taxon>
    </lineage>
</organism>
<dbReference type="CDD" id="cd01833">
    <property type="entry name" value="XynB_like"/>
    <property type="match status" value="1"/>
</dbReference>
<sequence length="1705" mass="184804">MNKKVIITKPTGNWLFGFRADGADRSSSKTRTVDGDGLPFEEFKEYTLYQWRPDDPVSQVFNQRTFTFRSTDNGSCCKSMPCTSLEGYYTSLGWYTKNMPIASSPEDYTHHVVGKIQNGVFMPMALPKELLQGSTGGGQLPIPPSIGVPPLTFTVGVPFSYTLLPWTGASEYEVKDLPAGFSFNASTRVISGTGTTSGQYNVVVVGISPAGLRNSITTSMTGQEAPVSTYFDEVSFTRDGSSLVWTFKGEAGLEGAKIKMGLQGSGFDNAAYVDLVKVAEKTYQYTYLNVSDGDYFARVQVGEGFRQGGFVLDQPGQKGRIYPGQTNLLTEAGTTIVASSGSGLVSINDLVLDNEFSMPSSAQPVIRANFTRARVKMAYIYTNYPADFANAWVIVGDNLAAAGGDLQTNLNRSGVKKVQIGANLTSPIAIDLGDHFGSSAVLQAPDTRALRLSEWQLVGDRPAENHPPVIATIPDIVRTEGQSLDYVLKNFVSDVDGDAFTLKLTMAGGTGLPAWLTFDGTSLKATALPWEGGSLVTLYEYNLVLTATDEHGSSTSLGLKLKIQRVGTLSSLISSSAQYDFLSSEKRLVIGATVKDAGPMLVDLQGNGFVYGGSGKKVMPNGTRDDFPAGTNKLLNAKSPEGFSNVQPGEYTVIYQEFEGGPEIRRALTVPAENMGPKEIYKAADTGTPTTPTNPNNPTPTPQPAIVSISHTIDSNGKPVVNTVTQNVTTSVEVALVQINGGGWNQTGFGAAAGVNGSKTNYQRAYTQAAPAGSYRYDVKITGTDIVQSGTFTIGATATDYFMQIDWSNGGVGYLNIRAQVVTQTGVELKWANEENWRTLNYFENASKPLPGAKVYVLGDYIPVATSERTLQFRKTGTTQVINVTVPAGTATDDGQWHSIWSQASLLQRLGYTYDPNNDSMYLYVEPKAGKTLQVLLEADNLHLIPSENGVNYGEILPNRDSGIWKTGVWYDLIGDSSQVGYSFRRRFERGSGSGVAEVAHKLKVREKNTESPVQTIIFTPESSQDSVKVLPIAGSTEQDGGTTTPTPVVGTKIMVLGDSITTDSRWRIALSQGLTAAGQAVTFVGSQGAGNAADPRHEGHPGYKISQITDGVAGWINAANPDMILLMIGTNNVNDGGYNMANVAQDLGALLDKIYATKSNVKLLVSNVPPRDEFFAQQRVNTLNEQIPAVVASRKAHGRYLEYVGAASSLTTADLSDKTHLNDSGNAKLGAAWSQGIQVLSAGTPTTSPNASARLAPVRDVYAVYHYVSYEGEMTERKQQLSIGFDEGLLTGVKLTLTYATWKNPASRAAFINLYTWITVVKRKKCAIHFDMKFEKNHPMPASVGESTSELYTNGNSTEQYYFTPSFSQNDGFTAWRLNGDTTNWNPNTPKRILYDELVVPAIQVLEAIAPIWFLAQGRTHTGEGGYNSRVDSLSDAKFGGNEDSEKAAFKAWLYVLGGGTIQGVRNLLGNQSLTDADLTFLVPSRGSWDAFWSTLKGGGLRQAWFEFRSRRVEQDQKMFEWYCRSTNPNIPVAFEAGTFAGNQANINGTTETLTIASTADIVKENPTWSDNWGLKADVGRGLKIRFTGDADGSLWDDILQLWRRGYGIPGSLSHNDIAMMMLQLLQGNGYVGVFGDINLFYPALRILKARGIIGSDFVTIYNTSTITYSSEEYRDPYSYKNLNAWKAPGTNCVQVNSPWPLAA</sequence>
<dbReference type="InterPro" id="IPR006644">
    <property type="entry name" value="Cadg"/>
</dbReference>
<protein>
    <submittedName>
        <fullName evidence="2">Ig domain-containing protein</fullName>
    </submittedName>
</protein>
<dbReference type="Gene3D" id="3.40.50.1110">
    <property type="entry name" value="SGNH hydrolase"/>
    <property type="match status" value="1"/>
</dbReference>
<dbReference type="SMART" id="SM00736">
    <property type="entry name" value="CADG"/>
    <property type="match status" value="1"/>
</dbReference>
<dbReference type="Pfam" id="PF13472">
    <property type="entry name" value="Lipase_GDSL_2"/>
    <property type="match status" value="1"/>
</dbReference>
<dbReference type="PANTHER" id="PTHR30383:SF5">
    <property type="entry name" value="SGNH HYDROLASE-TYPE ESTERASE DOMAIN-CONTAINING PROTEIN"/>
    <property type="match status" value="1"/>
</dbReference>
<dbReference type="InterPro" id="IPR036514">
    <property type="entry name" value="SGNH_hydro_sf"/>
</dbReference>
<dbReference type="InterPro" id="IPR051532">
    <property type="entry name" value="Ester_Hydrolysis_Enzymes"/>
</dbReference>
<dbReference type="Proteomes" id="UP001597116">
    <property type="component" value="Unassembled WGS sequence"/>
</dbReference>
<feature type="domain" description="Dystroglycan-type cadherin-like" evidence="1">
    <location>
        <begin position="468"/>
        <end position="570"/>
    </location>
</feature>
<evidence type="ECO:0000313" key="3">
    <source>
        <dbReference type="Proteomes" id="UP001597116"/>
    </source>
</evidence>
<evidence type="ECO:0000259" key="1">
    <source>
        <dbReference type="SMART" id="SM00736"/>
    </source>
</evidence>
<dbReference type="InterPro" id="IPR013783">
    <property type="entry name" value="Ig-like_fold"/>
</dbReference>
<dbReference type="RefSeq" id="WP_265990883.1">
    <property type="nucleotide sequence ID" value="NZ_CP110973.1"/>
</dbReference>
<dbReference type="EMBL" id="JBHTLP010000011">
    <property type="protein sequence ID" value="MFD1143043.1"/>
    <property type="molecule type" value="Genomic_DNA"/>
</dbReference>
<evidence type="ECO:0000313" key="2">
    <source>
        <dbReference type="EMBL" id="MFD1143043.1"/>
    </source>
</evidence>
<name>A0ABW3QFL3_9BACT</name>
<dbReference type="Gene3D" id="2.60.40.10">
    <property type="entry name" value="Immunoglobulins"/>
    <property type="match status" value="2"/>
</dbReference>